<feature type="region of interest" description="Disordered" evidence="1">
    <location>
        <begin position="1"/>
        <end position="20"/>
    </location>
</feature>
<keyword evidence="3" id="KW-1185">Reference proteome</keyword>
<feature type="compositionally biased region" description="Basic and acidic residues" evidence="1">
    <location>
        <begin position="460"/>
        <end position="474"/>
    </location>
</feature>
<gene>
    <name evidence="2" type="ORF">Tco_1113920</name>
</gene>
<proteinExistence type="predicted"/>
<dbReference type="Proteomes" id="UP001151760">
    <property type="component" value="Unassembled WGS sequence"/>
</dbReference>
<reference evidence="2" key="1">
    <citation type="journal article" date="2022" name="Int. J. Mol. Sci.">
        <title>Draft Genome of Tanacetum Coccineum: Genomic Comparison of Closely Related Tanacetum-Family Plants.</title>
        <authorList>
            <person name="Yamashiro T."/>
            <person name="Shiraishi A."/>
            <person name="Nakayama K."/>
            <person name="Satake H."/>
        </authorList>
    </citation>
    <scope>NUCLEOTIDE SEQUENCE</scope>
</reference>
<dbReference type="CDD" id="cd09272">
    <property type="entry name" value="RNase_HI_RT_Ty1"/>
    <property type="match status" value="1"/>
</dbReference>
<comment type="caution">
    <text evidence="2">The sequence shown here is derived from an EMBL/GenBank/DDBJ whole genome shotgun (WGS) entry which is preliminary data.</text>
</comment>
<feature type="region of interest" description="Disordered" evidence="1">
    <location>
        <begin position="453"/>
        <end position="477"/>
    </location>
</feature>
<protein>
    <recommendedName>
        <fullName evidence="4">Retrovirus-related Pol polyprotein from transposon TNT 1-94</fullName>
    </recommendedName>
</protein>
<evidence type="ECO:0000256" key="1">
    <source>
        <dbReference type="SAM" id="MobiDB-lite"/>
    </source>
</evidence>
<name>A0ABQ5ITJ5_9ASTR</name>
<sequence length="756" mass="86895">MLNPGQPRHSAKTANGLGNIARNCTQPKRPQNSEYFKDKMLLMQAQENGVILDEEQSLFLAGGLDNAIDEDVDEQPVQDLALNVDNVFQADDCDAHDHYQDAVCDHHEEHEMHDDVQPNHVVDSYADYMGDSNMTPYDQYVKDNAVPVVQNNASKVPNDAYVMIDNDLNESDEQVELYERRARFELTEREQKIDEQLRIVICDRNIKEENLKKELHSVKLQLASTIQHNKLMVDEVTSLKKDFNQKENKFLEEFLDLKALKDKVEDNYLALRHPYAVFVQAKISSLYRGHVIVTPNHAPAVVRDCEETLELSEISRKKMHDKMKTKECVDNKVNFTPPNYVKENFLATFSPQKQLTPEQLFWSQDIVKMKAEALKEQNTRPIKALTVYPPNTPATLVPRVLPTKSQVFNTKIREHATTHRKRQVADEEPNLQHQVVLHTNIVEQRYTQKSKVPLCSSTGNHDRADHAGCQDTRRSTSGSAQFLGDKLVSWSSKKQTSTSISSTEAEYIAMSGCCAQILWMRSQLSDYGFAYNRIPMYCDNKSAIALCCNNVQHSRSKHIDIRHHFIREQVEKGVVELYFVRTEYQLADIFTKALPRERFEFILPRLGMKCMKPETLKKSMANAEQAPAMASPVRTDEQIVPRNRWVPIGKSNCYLNEEKSQRSPIFKIAVDILKQTNFFRAFTASSTIPAIYIQQFWDTIRFDKKAGSFKCQLDEQWFNLNQDTLRDALQITPVDNNRAFSSTPTPDTLVEFVNDH</sequence>
<dbReference type="PANTHER" id="PTHR11439:SF509">
    <property type="entry name" value="RNA-DIRECTED DNA POLYMERASE"/>
    <property type="match status" value="1"/>
</dbReference>
<accession>A0ABQ5ITJ5</accession>
<evidence type="ECO:0000313" key="3">
    <source>
        <dbReference type="Proteomes" id="UP001151760"/>
    </source>
</evidence>
<organism evidence="2 3">
    <name type="scientific">Tanacetum coccineum</name>
    <dbReference type="NCBI Taxonomy" id="301880"/>
    <lineage>
        <taxon>Eukaryota</taxon>
        <taxon>Viridiplantae</taxon>
        <taxon>Streptophyta</taxon>
        <taxon>Embryophyta</taxon>
        <taxon>Tracheophyta</taxon>
        <taxon>Spermatophyta</taxon>
        <taxon>Magnoliopsida</taxon>
        <taxon>eudicotyledons</taxon>
        <taxon>Gunneridae</taxon>
        <taxon>Pentapetalae</taxon>
        <taxon>asterids</taxon>
        <taxon>campanulids</taxon>
        <taxon>Asterales</taxon>
        <taxon>Asteraceae</taxon>
        <taxon>Asteroideae</taxon>
        <taxon>Anthemideae</taxon>
        <taxon>Anthemidinae</taxon>
        <taxon>Tanacetum</taxon>
    </lineage>
</organism>
<dbReference type="PANTHER" id="PTHR11439">
    <property type="entry name" value="GAG-POL-RELATED RETROTRANSPOSON"/>
    <property type="match status" value="1"/>
</dbReference>
<evidence type="ECO:0000313" key="2">
    <source>
        <dbReference type="EMBL" id="GJU03582.1"/>
    </source>
</evidence>
<dbReference type="EMBL" id="BQNB010021168">
    <property type="protein sequence ID" value="GJU03582.1"/>
    <property type="molecule type" value="Genomic_DNA"/>
</dbReference>
<reference evidence="2" key="2">
    <citation type="submission" date="2022-01" db="EMBL/GenBank/DDBJ databases">
        <authorList>
            <person name="Yamashiro T."/>
            <person name="Shiraishi A."/>
            <person name="Satake H."/>
            <person name="Nakayama K."/>
        </authorList>
    </citation>
    <scope>NUCLEOTIDE SEQUENCE</scope>
</reference>
<evidence type="ECO:0008006" key="4">
    <source>
        <dbReference type="Google" id="ProtNLM"/>
    </source>
</evidence>